<feature type="region of interest" description="Disordered" evidence="1">
    <location>
        <begin position="24"/>
        <end position="52"/>
    </location>
</feature>
<reference evidence="2 3" key="1">
    <citation type="submission" date="2015-07" db="EMBL/GenBank/DDBJ databases">
        <title>The genome of Dufourea novaeangliae.</title>
        <authorList>
            <person name="Pan H."/>
            <person name="Kapheim K."/>
        </authorList>
    </citation>
    <scope>NUCLEOTIDE SEQUENCE [LARGE SCALE GENOMIC DNA]</scope>
    <source>
        <strain evidence="2">0120121106</strain>
        <tissue evidence="2">Whole body</tissue>
    </source>
</reference>
<protein>
    <submittedName>
        <fullName evidence="2">Uncharacterized protein</fullName>
    </submittedName>
</protein>
<evidence type="ECO:0000256" key="1">
    <source>
        <dbReference type="SAM" id="MobiDB-lite"/>
    </source>
</evidence>
<accession>A0A154PI76</accession>
<evidence type="ECO:0000313" key="3">
    <source>
        <dbReference type="Proteomes" id="UP000076502"/>
    </source>
</evidence>
<keyword evidence="3" id="KW-1185">Reference proteome</keyword>
<dbReference type="EMBL" id="KQ434904">
    <property type="protein sequence ID" value="KZC11194.1"/>
    <property type="molecule type" value="Genomic_DNA"/>
</dbReference>
<dbReference type="Proteomes" id="UP000076502">
    <property type="component" value="Unassembled WGS sequence"/>
</dbReference>
<gene>
    <name evidence="2" type="ORF">WN55_02608</name>
</gene>
<dbReference type="AlphaFoldDB" id="A0A154PI76"/>
<evidence type="ECO:0000313" key="2">
    <source>
        <dbReference type="EMBL" id="KZC11194.1"/>
    </source>
</evidence>
<name>A0A154PI76_DUFNO</name>
<feature type="compositionally biased region" description="Low complexity" evidence="1">
    <location>
        <begin position="37"/>
        <end position="48"/>
    </location>
</feature>
<sequence>MNGGDRFKCTVGRVIVTFEHRERKQEGQERNFVENTPSVSPRLPPSSLDGTSVHSCDFLRSVI</sequence>
<proteinExistence type="predicted"/>
<organism evidence="2 3">
    <name type="scientific">Dufourea novaeangliae</name>
    <name type="common">Sweat bee</name>
    <dbReference type="NCBI Taxonomy" id="178035"/>
    <lineage>
        <taxon>Eukaryota</taxon>
        <taxon>Metazoa</taxon>
        <taxon>Ecdysozoa</taxon>
        <taxon>Arthropoda</taxon>
        <taxon>Hexapoda</taxon>
        <taxon>Insecta</taxon>
        <taxon>Pterygota</taxon>
        <taxon>Neoptera</taxon>
        <taxon>Endopterygota</taxon>
        <taxon>Hymenoptera</taxon>
        <taxon>Apocrita</taxon>
        <taxon>Aculeata</taxon>
        <taxon>Apoidea</taxon>
        <taxon>Anthophila</taxon>
        <taxon>Halictidae</taxon>
        <taxon>Rophitinae</taxon>
        <taxon>Dufourea</taxon>
    </lineage>
</organism>